<accession>A0ACB8RGT3</accession>
<comment type="caution">
    <text evidence="1">The sequence shown here is derived from an EMBL/GenBank/DDBJ whole genome shotgun (WGS) entry which is preliminary data.</text>
</comment>
<dbReference type="Proteomes" id="UP000814033">
    <property type="component" value="Unassembled WGS sequence"/>
</dbReference>
<evidence type="ECO:0000313" key="2">
    <source>
        <dbReference type="Proteomes" id="UP000814033"/>
    </source>
</evidence>
<evidence type="ECO:0000313" key="1">
    <source>
        <dbReference type="EMBL" id="KAI0043303.1"/>
    </source>
</evidence>
<gene>
    <name evidence="1" type="ORF">FA95DRAFT_1609501</name>
</gene>
<keyword evidence="2" id="KW-1185">Reference proteome</keyword>
<name>A0ACB8RGT3_9AGAM</name>
<protein>
    <submittedName>
        <fullName evidence="1">Uncharacterized protein</fullName>
    </submittedName>
</protein>
<dbReference type="EMBL" id="MU276024">
    <property type="protein sequence ID" value="KAI0043303.1"/>
    <property type="molecule type" value="Genomic_DNA"/>
</dbReference>
<reference evidence="1" key="1">
    <citation type="submission" date="2021-02" db="EMBL/GenBank/DDBJ databases">
        <authorList>
            <consortium name="DOE Joint Genome Institute"/>
            <person name="Ahrendt S."/>
            <person name="Looney B.P."/>
            <person name="Miyauchi S."/>
            <person name="Morin E."/>
            <person name="Drula E."/>
            <person name="Courty P.E."/>
            <person name="Chicoki N."/>
            <person name="Fauchery L."/>
            <person name="Kohler A."/>
            <person name="Kuo A."/>
            <person name="Labutti K."/>
            <person name="Pangilinan J."/>
            <person name="Lipzen A."/>
            <person name="Riley R."/>
            <person name="Andreopoulos W."/>
            <person name="He G."/>
            <person name="Johnson J."/>
            <person name="Barry K.W."/>
            <person name="Grigoriev I.V."/>
            <person name="Nagy L."/>
            <person name="Hibbett D."/>
            <person name="Henrissat B."/>
            <person name="Matheny P.B."/>
            <person name="Labbe J."/>
            <person name="Martin F."/>
        </authorList>
    </citation>
    <scope>NUCLEOTIDE SEQUENCE</scope>
    <source>
        <strain evidence="1">FP105234-sp</strain>
    </source>
</reference>
<organism evidence="1 2">
    <name type="scientific">Auriscalpium vulgare</name>
    <dbReference type="NCBI Taxonomy" id="40419"/>
    <lineage>
        <taxon>Eukaryota</taxon>
        <taxon>Fungi</taxon>
        <taxon>Dikarya</taxon>
        <taxon>Basidiomycota</taxon>
        <taxon>Agaricomycotina</taxon>
        <taxon>Agaricomycetes</taxon>
        <taxon>Russulales</taxon>
        <taxon>Auriscalpiaceae</taxon>
        <taxon>Auriscalpium</taxon>
    </lineage>
</organism>
<sequence>MDDLERLDGAGIGGNWLPLSSEHDSIHTLSDTTARLPLDVHAIVMEWVYRSSQHDCLDYRTLLACARVCRSWTPIAQRLLFRRVPYSDDRDADYFFQTSHYEKLIRTLRANPHLATCVRCVYLNLWSGSRQTVVDETMVALLELCPAVKGVVFAREVKNTARTDALEARLRALPLRPIFLQAYGNARVLLRISELWPSVRMLDLREKGSVLDVIPIALPRGVESLCLHRDALEWNTQEDNICGVRHLEMYYLTGPCYRKLCVVGLLVRIRTLKIEGGFPPPDVWEHCTQLEGLEFDMLPEVALSLPRTLRYLVYGAGSRPWEGKTDARCIAAALPALVSLKLVTCTRSATAIQFATLERACRDCGVEFDVCEDALTLPNPRNVDWI</sequence>
<reference evidence="1" key="2">
    <citation type="journal article" date="2022" name="New Phytol.">
        <title>Evolutionary transition to the ectomycorrhizal habit in the genomes of a hyperdiverse lineage of mushroom-forming fungi.</title>
        <authorList>
            <person name="Looney B."/>
            <person name="Miyauchi S."/>
            <person name="Morin E."/>
            <person name="Drula E."/>
            <person name="Courty P.E."/>
            <person name="Kohler A."/>
            <person name="Kuo A."/>
            <person name="LaButti K."/>
            <person name="Pangilinan J."/>
            <person name="Lipzen A."/>
            <person name="Riley R."/>
            <person name="Andreopoulos W."/>
            <person name="He G."/>
            <person name="Johnson J."/>
            <person name="Nolan M."/>
            <person name="Tritt A."/>
            <person name="Barry K.W."/>
            <person name="Grigoriev I.V."/>
            <person name="Nagy L.G."/>
            <person name="Hibbett D."/>
            <person name="Henrissat B."/>
            <person name="Matheny P.B."/>
            <person name="Labbe J."/>
            <person name="Martin F.M."/>
        </authorList>
    </citation>
    <scope>NUCLEOTIDE SEQUENCE</scope>
    <source>
        <strain evidence="1">FP105234-sp</strain>
    </source>
</reference>
<proteinExistence type="predicted"/>